<dbReference type="GO" id="GO:0009066">
    <property type="term" value="P:aspartate family amino acid metabolic process"/>
    <property type="evidence" value="ECO:0007669"/>
    <property type="project" value="UniProtKB-ARBA"/>
</dbReference>
<feature type="binding site" evidence="5">
    <location>
        <position position="108"/>
    </location>
    <ligand>
        <name>substrate</name>
    </ligand>
</feature>
<dbReference type="Proteomes" id="UP000789595">
    <property type="component" value="Unassembled WGS sequence"/>
</dbReference>
<dbReference type="InterPro" id="IPR027474">
    <property type="entry name" value="L-asparaginase_N"/>
</dbReference>
<dbReference type="AlphaFoldDB" id="A0A8J2SBU3"/>
<evidence type="ECO:0000256" key="4">
    <source>
        <dbReference type="PIRSR" id="PIRSR001220-1"/>
    </source>
</evidence>
<dbReference type="PRINTS" id="PR00139">
    <property type="entry name" value="ASNGLNASE"/>
</dbReference>
<dbReference type="OrthoDB" id="427002at2759"/>
<organism evidence="9 10">
    <name type="scientific">Pelagomonas calceolata</name>
    <dbReference type="NCBI Taxonomy" id="35677"/>
    <lineage>
        <taxon>Eukaryota</taxon>
        <taxon>Sar</taxon>
        <taxon>Stramenopiles</taxon>
        <taxon>Ochrophyta</taxon>
        <taxon>Pelagophyceae</taxon>
        <taxon>Pelagomonadales</taxon>
        <taxon>Pelagomonadaceae</taxon>
        <taxon>Pelagomonas</taxon>
    </lineage>
</organism>
<feature type="compositionally biased region" description="Pro residues" evidence="6">
    <location>
        <begin position="414"/>
        <end position="430"/>
    </location>
</feature>
<dbReference type="FunFam" id="3.40.50.1170:FF:000001">
    <property type="entry name" value="L-asparaginase 2"/>
    <property type="match status" value="1"/>
</dbReference>
<dbReference type="PIRSF" id="PIRSF500176">
    <property type="entry name" value="L_ASNase"/>
    <property type="match status" value="1"/>
</dbReference>
<evidence type="ECO:0000313" key="9">
    <source>
        <dbReference type="EMBL" id="CAH0365554.1"/>
    </source>
</evidence>
<feature type="compositionally biased region" description="Polar residues" evidence="6">
    <location>
        <begin position="29"/>
        <end position="39"/>
    </location>
</feature>
<sequence>MDESLTGKSMDESLTGKPPFKPLGLPHRITSSNSATNLHGTDELDDSDRDGRVLVLLTGGTMGMKPNQRGSLEPKAGYLAEQMRLMPELRERRMPAYEVVEYAPLLDSADMVPQDWRRIAQDIAQSHNQFDGFVVIMGTDTMAYCASALSFMLENLSKPVVLTGSMIPFAESYSDARRNLVMALIFAHAGPSEVVVFFGDRLLRGNRTTKVDALALSAYDSPNFPPLASCGVALRARYDLALAPSSEQRCKAFTQMETKILVFRMVPGFDDKALLRCLESDELRAVVLELYGTGTAPARRAGLLKALRAARSHNVLVVATTQCKRGGVVLATYEVGRLLEEEGVVAAGDMTTEAAATKLAYLFGRYPGDMDAVRELVGVSLRGEISHPDAYLRPFFEAPRYKSSGSIESDPTKRPPAPPPAPTEPPPRDVMPPRDVVQRRRDIALGAAIGVGVALVLARRR</sequence>
<evidence type="ECO:0000256" key="5">
    <source>
        <dbReference type="PIRSR" id="PIRSR001220-2"/>
    </source>
</evidence>
<dbReference type="Gene3D" id="3.40.50.40">
    <property type="match status" value="1"/>
</dbReference>
<dbReference type="InterPro" id="IPR027473">
    <property type="entry name" value="L-asparaginase_C"/>
</dbReference>
<name>A0A8J2SBU3_9STRA</name>
<evidence type="ECO:0000256" key="3">
    <source>
        <dbReference type="ARBA" id="ARBA00049366"/>
    </source>
</evidence>
<dbReference type="SMART" id="SM00870">
    <property type="entry name" value="Asparaginase"/>
    <property type="match status" value="1"/>
</dbReference>
<reference evidence="9" key="1">
    <citation type="submission" date="2021-11" db="EMBL/GenBank/DDBJ databases">
        <authorList>
            <consortium name="Genoscope - CEA"/>
            <person name="William W."/>
        </authorList>
    </citation>
    <scope>NUCLEOTIDE SEQUENCE</scope>
</reference>
<dbReference type="InterPro" id="IPR006034">
    <property type="entry name" value="Asparaginase/glutaminase-like"/>
</dbReference>
<comment type="similarity">
    <text evidence="1">Belongs to the asparaginase 1 family.</text>
</comment>
<proteinExistence type="inferred from homology"/>
<evidence type="ECO:0000256" key="2">
    <source>
        <dbReference type="ARBA" id="ARBA00012920"/>
    </source>
</evidence>
<dbReference type="PANTHER" id="PTHR11707">
    <property type="entry name" value="L-ASPARAGINASE"/>
    <property type="match status" value="1"/>
</dbReference>
<accession>A0A8J2SBU3</accession>
<evidence type="ECO:0000259" key="7">
    <source>
        <dbReference type="Pfam" id="PF00710"/>
    </source>
</evidence>
<feature type="domain" description="Asparaginase/glutaminase C-terminal" evidence="8">
    <location>
        <begin position="259"/>
        <end position="376"/>
    </location>
</feature>
<evidence type="ECO:0000259" key="8">
    <source>
        <dbReference type="Pfam" id="PF17763"/>
    </source>
</evidence>
<comment type="caution">
    <text evidence="9">The sequence shown here is derived from an EMBL/GenBank/DDBJ whole genome shotgun (WGS) entry which is preliminary data.</text>
</comment>
<dbReference type="SFLD" id="SFLDS00057">
    <property type="entry name" value="Glutaminase/Asparaginase"/>
    <property type="match status" value="1"/>
</dbReference>
<dbReference type="Pfam" id="PF00710">
    <property type="entry name" value="Asparaginase"/>
    <property type="match status" value="1"/>
</dbReference>
<dbReference type="InterPro" id="IPR037152">
    <property type="entry name" value="L-asparaginase_N_sf"/>
</dbReference>
<keyword evidence="10" id="KW-1185">Reference proteome</keyword>
<evidence type="ECO:0000313" key="10">
    <source>
        <dbReference type="Proteomes" id="UP000789595"/>
    </source>
</evidence>
<dbReference type="SUPFAM" id="SSF53774">
    <property type="entry name" value="Glutaminase/Asparaginase"/>
    <property type="match status" value="1"/>
</dbReference>
<dbReference type="GO" id="GO:0004067">
    <property type="term" value="F:asparaginase activity"/>
    <property type="evidence" value="ECO:0007669"/>
    <property type="project" value="UniProtKB-UniRule"/>
</dbReference>
<dbReference type="PIRSF" id="PIRSF001220">
    <property type="entry name" value="L-ASNase_gatD"/>
    <property type="match status" value="1"/>
</dbReference>
<dbReference type="EC" id="3.5.1.1" evidence="2"/>
<dbReference type="Gene3D" id="3.40.50.1170">
    <property type="entry name" value="L-asparaginase, N-terminal domain"/>
    <property type="match status" value="1"/>
</dbReference>
<feature type="domain" description="L-asparaginase N-terminal" evidence="7">
    <location>
        <begin position="52"/>
        <end position="233"/>
    </location>
</feature>
<protein>
    <recommendedName>
        <fullName evidence="2">asparaginase</fullName>
        <ecNumber evidence="2">3.5.1.1</ecNumber>
    </recommendedName>
</protein>
<dbReference type="PROSITE" id="PS51732">
    <property type="entry name" value="ASN_GLN_ASE_3"/>
    <property type="match status" value="1"/>
</dbReference>
<dbReference type="PANTHER" id="PTHR11707:SF28">
    <property type="entry name" value="60 KDA LYSOPHOSPHOLIPASE"/>
    <property type="match status" value="1"/>
</dbReference>
<dbReference type="EMBL" id="CAKKNE010000001">
    <property type="protein sequence ID" value="CAH0365554.1"/>
    <property type="molecule type" value="Genomic_DNA"/>
</dbReference>
<feature type="region of interest" description="Disordered" evidence="6">
    <location>
        <begin position="403"/>
        <end position="437"/>
    </location>
</feature>
<evidence type="ECO:0000256" key="1">
    <source>
        <dbReference type="ARBA" id="ARBA00010518"/>
    </source>
</evidence>
<dbReference type="CDD" id="cd08963">
    <property type="entry name" value="L-asparaginase_I"/>
    <property type="match status" value="1"/>
</dbReference>
<dbReference type="InterPro" id="IPR036152">
    <property type="entry name" value="Asp/glu_Ase-like_sf"/>
</dbReference>
<dbReference type="Pfam" id="PF17763">
    <property type="entry name" value="Asparaginase_C"/>
    <property type="match status" value="1"/>
</dbReference>
<feature type="active site" description="O-isoaspartyl threonine intermediate" evidence="4">
    <location>
        <position position="61"/>
    </location>
</feature>
<gene>
    <name evidence="9" type="ORF">PECAL_1P20000</name>
</gene>
<feature type="binding site" evidence="5">
    <location>
        <begin position="139"/>
        <end position="140"/>
    </location>
    <ligand>
        <name>substrate</name>
    </ligand>
</feature>
<feature type="region of interest" description="Disordered" evidence="6">
    <location>
        <begin position="1"/>
        <end position="46"/>
    </location>
</feature>
<evidence type="ECO:0000256" key="6">
    <source>
        <dbReference type="SAM" id="MobiDB-lite"/>
    </source>
</evidence>
<dbReference type="InterPro" id="IPR040919">
    <property type="entry name" value="Asparaginase_C"/>
</dbReference>
<dbReference type="InterPro" id="IPR041725">
    <property type="entry name" value="L-asparaginase_I"/>
</dbReference>
<comment type="catalytic activity">
    <reaction evidence="3">
        <text>L-asparagine + H2O = L-aspartate + NH4(+)</text>
        <dbReference type="Rhea" id="RHEA:21016"/>
        <dbReference type="ChEBI" id="CHEBI:15377"/>
        <dbReference type="ChEBI" id="CHEBI:28938"/>
        <dbReference type="ChEBI" id="CHEBI:29991"/>
        <dbReference type="ChEBI" id="CHEBI:58048"/>
        <dbReference type="EC" id="3.5.1.1"/>
    </reaction>
</comment>